<name>A0A813URP5_9BILA</name>
<dbReference type="Gene3D" id="2.60.40.150">
    <property type="entry name" value="C2 domain"/>
    <property type="match status" value="1"/>
</dbReference>
<feature type="domain" description="DUF4550" evidence="2">
    <location>
        <begin position="148"/>
        <end position="242"/>
    </location>
</feature>
<dbReference type="InterPro" id="IPR027876">
    <property type="entry name" value="DUF4550"/>
</dbReference>
<evidence type="ECO:0000313" key="4">
    <source>
        <dbReference type="Proteomes" id="UP000663879"/>
    </source>
</evidence>
<dbReference type="InterPro" id="IPR035892">
    <property type="entry name" value="C2_domain_sf"/>
</dbReference>
<sequence length="1300" mass="150531">MSDFQTDQNHSEILRSDFNLTTNSHDLETNKQNENELNYADTFSSYHSNDEIKPTSSNEQNNEPFETNHFLLSDNNFSLNDKEDIKNMNVNCIESEEFDENGEEIHKVNFKITILASFPIEKEAEKEYSLSDSSNKPRATEGPKPIHFYRFEYQLIPDDPDTLYATDLVTFKQAVKIYPDKFEPKVIRGWENDNKIWATWSISHEIGMTKSSLLKFFEYEIVLKIWDSKDLCSPRARFDKPKPFKFSKNENAEETIKLSVMEQSNRYLKQIPVELHDKLPKKLPNQKKNEEINENGDRLSNTLIAVPSNSAMSQANLGNKLNELASDKEMNKNVKSKYTERNIRTLSKMSKASSRSDSKTPKTSLKKEKSKKETVNEQEYIRKNGTARIRLKTKILYSGNNYYMVRLDEPPSTIDDCFITIDVENTLMSEQQLFDLNPMTIKIEKVTNMPNKPLTYEQLKNQCEKTYCSYSFFKSPIHKTESISQDKNLFFNDTDVYLTGQLNRDELKEYLHHSPLEIEVHDRDRKRLQTHEIKPSLFGNDPIDDQISSVNSVSAKHTIHNPFDTKDRCWDPYGIAKLDLYELFLGKKLLEFFVPVLPCKAPDVLGKNVYKHSSNTKVIGFEDYPLSPGNFLDSNTHINVKITTAKPLFHNKLSKAQASISSQPVCVFGRILIKIDANKMKNIRDLIHTVNKINAKCLKFDSHSLEVQEAALSTYKLNEEESFSKSLDLVTGFHLIDPQCHLFVLEGLKDHGIKKIYEKVLNCESDCQIIFNSSMGFSQRLYSKLDVELLKVKLFEPLEQIVKKPLLYIRDMTPKISFDSLIKLNQLLQEYKLRDIIRCDLLPTADMILSMSKEFGVPLTEKETKQYQYSEKFSEKVSSANNKENLNPVDPKLMNDFDTANITNIPHTSRIWTPIDNTNDQFMAQKKDKQVQMKNYLLENVKQIPEISEKNKFKRPLKRYITADTAFNYSSQTLNSTDLALDKFRDMIQKSDSDTLYTYATGYHHSSTFVPLNIKQEEKDKMEESKNMWKTTEGWIYPDVKTSLVSNEHPKKLDQASLDHINEPWEENFFHAYKMKSPLDRTFFKGSMRRNDFNVWSKPKIENILPNTIFEAGDTKDKLEKENLEEEKTTWASKVIVDNTEVNIFKLSGATEMKISGAKSSNQIDKLTGLLKSEPKKKGLLFRGVNFNNIPALSVIKTEYEDENTKFVNSKGFISGDDKNLRITDDRNKIPVHYYNHSKFSNLNGKDFDLYGPARSPIYKRSIELLSFDSENLKSNMFIWPNKSDYQTVEKLSLPKAKIV</sequence>
<proteinExistence type="predicted"/>
<feature type="region of interest" description="Disordered" evidence="1">
    <location>
        <begin position="322"/>
        <end position="378"/>
    </location>
</feature>
<dbReference type="PANTHER" id="PTHR33667">
    <property type="entry name" value="SI:DKEY-57N24.6"/>
    <property type="match status" value="1"/>
</dbReference>
<dbReference type="SUPFAM" id="SSF49562">
    <property type="entry name" value="C2 domain (Calcium/lipid-binding domain, CaLB)"/>
    <property type="match status" value="1"/>
</dbReference>
<dbReference type="Pfam" id="PF15084">
    <property type="entry name" value="DUF4550"/>
    <property type="match status" value="1"/>
</dbReference>
<evidence type="ECO:0000313" key="3">
    <source>
        <dbReference type="EMBL" id="CAF0826449.1"/>
    </source>
</evidence>
<feature type="compositionally biased region" description="Basic and acidic residues" evidence="1">
    <location>
        <begin position="354"/>
        <end position="378"/>
    </location>
</feature>
<keyword evidence="4" id="KW-1185">Reference proteome</keyword>
<feature type="compositionally biased region" description="Basic and acidic residues" evidence="1">
    <location>
        <begin position="325"/>
        <end position="343"/>
    </location>
</feature>
<evidence type="ECO:0000259" key="2">
    <source>
        <dbReference type="Pfam" id="PF15084"/>
    </source>
</evidence>
<accession>A0A813URP5</accession>
<protein>
    <recommendedName>
        <fullName evidence="2">DUF4550 domain-containing protein</fullName>
    </recommendedName>
</protein>
<evidence type="ECO:0000256" key="1">
    <source>
        <dbReference type="SAM" id="MobiDB-lite"/>
    </source>
</evidence>
<dbReference type="OrthoDB" id="188352at2759"/>
<gene>
    <name evidence="3" type="ORF">OXX778_LOCUS7744</name>
</gene>
<dbReference type="PANTHER" id="PTHR33667:SF7">
    <property type="entry name" value="RIKEN CDNA 1810020O05 GENE"/>
    <property type="match status" value="1"/>
</dbReference>
<organism evidence="3 4">
    <name type="scientific">Brachionus calyciflorus</name>
    <dbReference type="NCBI Taxonomy" id="104777"/>
    <lineage>
        <taxon>Eukaryota</taxon>
        <taxon>Metazoa</taxon>
        <taxon>Spiralia</taxon>
        <taxon>Gnathifera</taxon>
        <taxon>Rotifera</taxon>
        <taxon>Eurotatoria</taxon>
        <taxon>Monogononta</taxon>
        <taxon>Pseudotrocha</taxon>
        <taxon>Ploima</taxon>
        <taxon>Brachionidae</taxon>
        <taxon>Brachionus</taxon>
    </lineage>
</organism>
<dbReference type="Proteomes" id="UP000663879">
    <property type="component" value="Unassembled WGS sequence"/>
</dbReference>
<reference evidence="3" key="1">
    <citation type="submission" date="2021-02" db="EMBL/GenBank/DDBJ databases">
        <authorList>
            <person name="Nowell W R."/>
        </authorList>
    </citation>
    <scope>NUCLEOTIDE SEQUENCE</scope>
    <source>
        <strain evidence="3">Ploen Becks lab</strain>
    </source>
</reference>
<dbReference type="EMBL" id="CAJNOC010001012">
    <property type="protein sequence ID" value="CAF0826449.1"/>
    <property type="molecule type" value="Genomic_DNA"/>
</dbReference>
<comment type="caution">
    <text evidence="3">The sequence shown here is derived from an EMBL/GenBank/DDBJ whole genome shotgun (WGS) entry which is preliminary data.</text>
</comment>